<dbReference type="Proteomes" id="UP000193240">
    <property type="component" value="Unassembled WGS sequence"/>
</dbReference>
<dbReference type="EMBL" id="KZ107839">
    <property type="protein sequence ID" value="OSS53356.1"/>
    <property type="molecule type" value="Genomic_DNA"/>
</dbReference>
<proteinExistence type="predicted"/>
<sequence>MSRVPPLETTRQPVSTPGSAMYRERKLFPNGIEGFKSEVPETDTDEPMADVPVLGEDQDEINRQQPNEPDHAFSETPLSPSTSHSPNLSPVRDDDGNLTLVEECISYVREALASQPPHPLTHSINIPVSAFPSSESCILLRQAVLEGLAQLASATSNTETYTIACRPPVAPLGIGEHWWVGLTPAQVRAGPWADKDDIRQAEGELAKLEERKRLSRQRRNGRLSLELRVIDEGLRRQREGLRMYGDEDVVDDEVSGEQVDSLEFLDKVED</sequence>
<name>A0A1Y2MB56_EPING</name>
<evidence type="ECO:0000313" key="3">
    <source>
        <dbReference type="Proteomes" id="UP000193240"/>
    </source>
</evidence>
<evidence type="ECO:0000256" key="1">
    <source>
        <dbReference type="SAM" id="MobiDB-lite"/>
    </source>
</evidence>
<reference evidence="2 3" key="1">
    <citation type="journal article" date="2017" name="Genome Announc.">
        <title>Genome sequence of the saprophytic ascomycete Epicoccum nigrum ICMP 19927 strain isolated from New Zealand.</title>
        <authorList>
            <person name="Fokin M."/>
            <person name="Fleetwood D."/>
            <person name="Weir B.S."/>
            <person name="Villas-Boas S.G."/>
        </authorList>
    </citation>
    <scope>NUCLEOTIDE SEQUENCE [LARGE SCALE GENOMIC DNA]</scope>
    <source>
        <strain evidence="2 3">ICMP 19927</strain>
    </source>
</reference>
<evidence type="ECO:0000313" key="2">
    <source>
        <dbReference type="EMBL" id="OSS53356.1"/>
    </source>
</evidence>
<gene>
    <name evidence="2" type="ORF">B5807_02672</name>
</gene>
<keyword evidence="3" id="KW-1185">Reference proteome</keyword>
<feature type="compositionally biased region" description="Polar residues" evidence="1">
    <location>
        <begin position="76"/>
        <end position="88"/>
    </location>
</feature>
<feature type="region of interest" description="Disordered" evidence="1">
    <location>
        <begin position="1"/>
        <end position="95"/>
    </location>
</feature>
<organism evidence="2 3">
    <name type="scientific">Epicoccum nigrum</name>
    <name type="common">Soil fungus</name>
    <name type="synonym">Epicoccum purpurascens</name>
    <dbReference type="NCBI Taxonomy" id="105696"/>
    <lineage>
        <taxon>Eukaryota</taxon>
        <taxon>Fungi</taxon>
        <taxon>Dikarya</taxon>
        <taxon>Ascomycota</taxon>
        <taxon>Pezizomycotina</taxon>
        <taxon>Dothideomycetes</taxon>
        <taxon>Pleosporomycetidae</taxon>
        <taxon>Pleosporales</taxon>
        <taxon>Pleosporineae</taxon>
        <taxon>Didymellaceae</taxon>
        <taxon>Epicoccum</taxon>
    </lineage>
</organism>
<protein>
    <submittedName>
        <fullName evidence="2">Uncharacterized protein</fullName>
    </submittedName>
</protein>
<dbReference type="InParanoid" id="A0A1Y2MB56"/>
<feature type="compositionally biased region" description="Polar residues" evidence="1">
    <location>
        <begin position="9"/>
        <end position="18"/>
    </location>
</feature>
<accession>A0A1Y2MB56</accession>
<dbReference type="AlphaFoldDB" id="A0A1Y2MB56"/>